<evidence type="ECO:0000313" key="2">
    <source>
        <dbReference type="Proteomes" id="UP000337909"/>
    </source>
</evidence>
<proteinExistence type="predicted"/>
<sequence>MLSLIADHGMSDKSNEAGEPNVIWLQDILDAEFGEGETTVICPITTPSLPITARWVVLWFCTLVARSVPPCPTGH</sequence>
<organism evidence="1 2">
    <name type="scientific">Pseudomonas fluorescens</name>
    <dbReference type="NCBI Taxonomy" id="294"/>
    <lineage>
        <taxon>Bacteria</taxon>
        <taxon>Pseudomonadati</taxon>
        <taxon>Pseudomonadota</taxon>
        <taxon>Gammaproteobacteria</taxon>
        <taxon>Pseudomonadales</taxon>
        <taxon>Pseudomonadaceae</taxon>
        <taxon>Pseudomonas</taxon>
    </lineage>
</organism>
<evidence type="ECO:0008006" key="3">
    <source>
        <dbReference type="Google" id="ProtNLM"/>
    </source>
</evidence>
<dbReference type="EMBL" id="CABVHQ010000029">
    <property type="protein sequence ID" value="VVO07768.1"/>
    <property type="molecule type" value="Genomic_DNA"/>
</dbReference>
<name>A0A5E7D0T8_PSEFL</name>
<protein>
    <recommendedName>
        <fullName evidence="3">Phosphonoacetate hydrolase</fullName>
    </recommendedName>
</protein>
<accession>A0A5E7D0T8</accession>
<dbReference type="Proteomes" id="UP000337909">
    <property type="component" value="Unassembled WGS sequence"/>
</dbReference>
<gene>
    <name evidence="1" type="ORF">PS691_03154</name>
</gene>
<dbReference type="AlphaFoldDB" id="A0A5E7D0T8"/>
<dbReference type="SUPFAM" id="SSF53649">
    <property type="entry name" value="Alkaline phosphatase-like"/>
    <property type="match status" value="1"/>
</dbReference>
<reference evidence="1 2" key="1">
    <citation type="submission" date="2019-09" db="EMBL/GenBank/DDBJ databases">
        <authorList>
            <person name="Chandra G."/>
            <person name="Truman W A."/>
        </authorList>
    </citation>
    <scope>NUCLEOTIDE SEQUENCE [LARGE SCALE GENOMIC DNA]</scope>
    <source>
        <strain evidence="1">PS691</strain>
    </source>
</reference>
<dbReference type="InterPro" id="IPR017850">
    <property type="entry name" value="Alkaline_phosphatase_core_sf"/>
</dbReference>
<evidence type="ECO:0000313" key="1">
    <source>
        <dbReference type="EMBL" id="VVO07768.1"/>
    </source>
</evidence>